<dbReference type="HOGENOM" id="CLU_2099965_0_0_1"/>
<accession>T1KZ04</accession>
<evidence type="ECO:0000313" key="6">
    <source>
        <dbReference type="Proteomes" id="UP000015104"/>
    </source>
</evidence>
<evidence type="ECO:0000256" key="2">
    <source>
        <dbReference type="ARBA" id="ARBA00022525"/>
    </source>
</evidence>
<reference evidence="5" key="2">
    <citation type="submission" date="2015-06" db="UniProtKB">
        <authorList>
            <consortium name="EnsemblMetazoa"/>
        </authorList>
    </citation>
    <scope>IDENTIFICATION</scope>
</reference>
<keyword evidence="4" id="KW-0732">Signal</keyword>
<proteinExistence type="predicted"/>
<protein>
    <submittedName>
        <fullName evidence="5">Uncharacterized protein</fullName>
    </submittedName>
</protein>
<keyword evidence="6" id="KW-1185">Reference proteome</keyword>
<reference evidence="6" key="1">
    <citation type="submission" date="2011-08" db="EMBL/GenBank/DDBJ databases">
        <authorList>
            <person name="Rombauts S."/>
        </authorList>
    </citation>
    <scope>NUCLEOTIDE SEQUENCE</scope>
    <source>
        <strain evidence="6">London</strain>
    </source>
</reference>
<keyword evidence="3" id="KW-1015">Disulfide bond</keyword>
<dbReference type="KEGG" id="tut:107368623"/>
<dbReference type="EMBL" id="CAEY01000719">
    <property type="status" value="NOT_ANNOTATED_CDS"/>
    <property type="molecule type" value="Genomic_DNA"/>
</dbReference>
<organism evidence="5 6">
    <name type="scientific">Tetranychus urticae</name>
    <name type="common">Two-spotted spider mite</name>
    <dbReference type="NCBI Taxonomy" id="32264"/>
    <lineage>
        <taxon>Eukaryota</taxon>
        <taxon>Metazoa</taxon>
        <taxon>Ecdysozoa</taxon>
        <taxon>Arthropoda</taxon>
        <taxon>Chelicerata</taxon>
        <taxon>Arachnida</taxon>
        <taxon>Acari</taxon>
        <taxon>Acariformes</taxon>
        <taxon>Trombidiformes</taxon>
        <taxon>Prostigmata</taxon>
        <taxon>Eleutherengona</taxon>
        <taxon>Raphignathae</taxon>
        <taxon>Tetranychoidea</taxon>
        <taxon>Tetranychidae</taxon>
        <taxon>Tetranychus</taxon>
    </lineage>
</organism>
<evidence type="ECO:0000313" key="5">
    <source>
        <dbReference type="EnsemblMetazoa" id="tetur27g02578.1"/>
    </source>
</evidence>
<name>T1KZ04_TETUR</name>
<dbReference type="CDD" id="cd12960">
    <property type="entry name" value="Spider_toxin"/>
    <property type="match status" value="1"/>
</dbReference>
<dbReference type="OrthoDB" id="6100049at2759"/>
<dbReference type="AlphaFoldDB" id="T1KZ04"/>
<keyword evidence="2" id="KW-0964">Secreted</keyword>
<dbReference type="GO" id="GO:0008200">
    <property type="term" value="F:ion channel inhibitor activity"/>
    <property type="evidence" value="ECO:0007669"/>
    <property type="project" value="InterPro"/>
</dbReference>
<dbReference type="Proteomes" id="UP000015104">
    <property type="component" value="Unassembled WGS sequence"/>
</dbReference>
<evidence type="ECO:0000256" key="1">
    <source>
        <dbReference type="ARBA" id="ARBA00004613"/>
    </source>
</evidence>
<feature type="signal peptide" evidence="4">
    <location>
        <begin position="1"/>
        <end position="20"/>
    </location>
</feature>
<evidence type="ECO:0000256" key="4">
    <source>
        <dbReference type="SAM" id="SignalP"/>
    </source>
</evidence>
<gene>
    <name evidence="5" type="primary">107368623</name>
</gene>
<feature type="chain" id="PRO_5004592040" evidence="4">
    <location>
        <begin position="21"/>
        <end position="116"/>
    </location>
</feature>
<dbReference type="GO" id="GO:0005576">
    <property type="term" value="C:extracellular region"/>
    <property type="evidence" value="ECO:0007669"/>
    <property type="project" value="UniProtKB-SubCell"/>
</dbReference>
<dbReference type="InterPro" id="IPR004169">
    <property type="entry name" value="Spidertoxin"/>
</dbReference>
<dbReference type="STRING" id="32264.T1KZ04"/>
<dbReference type="EnsemblMetazoa" id="tetur27g02578.1">
    <property type="protein sequence ID" value="tetur27g02578.1"/>
    <property type="gene ID" value="tetur27g02578"/>
</dbReference>
<evidence type="ECO:0000256" key="3">
    <source>
        <dbReference type="ARBA" id="ARBA00023157"/>
    </source>
</evidence>
<sequence>MVKVTALFFSLIMLIGIAFQNCSMTSYYSLSDSQLTAEMLSKYSDSIDKLLSMGHKNSKKQACIRKRGICDLRPRDCCSGLCRCNLWGGNCRCQNRGLFSKLGKRTDSMYYKEEET</sequence>
<comment type="subcellular location">
    <subcellularLocation>
        <location evidence="1">Secreted</location>
    </subcellularLocation>
</comment>
<dbReference type="OMA" id="KKQACIR"/>